<dbReference type="AlphaFoldDB" id="A0A3M9XMP6"/>
<name>A0A3M9XMP6_9HYPH</name>
<dbReference type="Gene3D" id="2.170.150.70">
    <property type="match status" value="1"/>
</dbReference>
<protein>
    <recommendedName>
        <fullName evidence="3">Aldehyde-activating protein</fullName>
    </recommendedName>
</protein>
<keyword evidence="2" id="KW-1185">Reference proteome</keyword>
<dbReference type="SUPFAM" id="SSF51316">
    <property type="entry name" value="Mss4-like"/>
    <property type="match status" value="1"/>
</dbReference>
<organism evidence="1 2">
    <name type="scientific">Methylocystis hirsuta</name>
    <dbReference type="NCBI Taxonomy" id="369798"/>
    <lineage>
        <taxon>Bacteria</taxon>
        <taxon>Pseudomonadati</taxon>
        <taxon>Pseudomonadota</taxon>
        <taxon>Alphaproteobacteria</taxon>
        <taxon>Hyphomicrobiales</taxon>
        <taxon>Methylocystaceae</taxon>
        <taxon>Methylocystis</taxon>
    </lineage>
</organism>
<dbReference type="EMBL" id="QWDD01000001">
    <property type="protein sequence ID" value="RNJ48992.1"/>
    <property type="molecule type" value="Genomic_DNA"/>
</dbReference>
<evidence type="ECO:0008006" key="3">
    <source>
        <dbReference type="Google" id="ProtNLM"/>
    </source>
</evidence>
<evidence type="ECO:0000313" key="2">
    <source>
        <dbReference type="Proteomes" id="UP000268623"/>
    </source>
</evidence>
<comment type="caution">
    <text evidence="1">The sequence shown here is derived from an EMBL/GenBank/DDBJ whole genome shotgun (WGS) entry which is preliminary data.</text>
</comment>
<sequence>MILCSELAPKDFRPRSDATTCEFCLAHDGVWISDPRGSIAFRANDRTSVTTFASGRVQFHFCAECGALAYALFDDPIQRVRVAVARIALFDALARQKLPVAESRFECETFEAARQRRLLSWTPIRASAQAKTAASLE</sequence>
<dbReference type="Proteomes" id="UP000268623">
    <property type="component" value="Unassembled WGS sequence"/>
</dbReference>
<reference evidence="1 2" key="1">
    <citation type="submission" date="2018-08" db="EMBL/GenBank/DDBJ databases">
        <title>Genome sequence of Methylocystis hirsuta CSC1, a methanotroph able to accumulate PHAs.</title>
        <authorList>
            <person name="Bordel S."/>
            <person name="Rodriguez E."/>
            <person name="Gancedo J."/>
            <person name="Munoz R."/>
        </authorList>
    </citation>
    <scope>NUCLEOTIDE SEQUENCE [LARGE SCALE GENOMIC DNA]</scope>
    <source>
        <strain evidence="1 2">CSC1</strain>
    </source>
</reference>
<gene>
    <name evidence="1" type="ORF">D1O30_04565</name>
</gene>
<evidence type="ECO:0000313" key="1">
    <source>
        <dbReference type="EMBL" id="RNJ48992.1"/>
    </source>
</evidence>
<proteinExistence type="predicted"/>
<accession>A0A3M9XMP6</accession>
<dbReference type="InterPro" id="IPR011057">
    <property type="entry name" value="Mss4-like_sf"/>
</dbReference>